<dbReference type="AlphaFoldDB" id="A0ABC8LWR8"/>
<dbReference type="InterPro" id="IPR048800">
    <property type="entry name" value="Cac1-like_C"/>
</dbReference>
<accession>A0ABC8LWR8</accession>
<dbReference type="Proteomes" id="UP001642260">
    <property type="component" value="Unassembled WGS sequence"/>
</dbReference>
<organism evidence="3 4">
    <name type="scientific">Eruca vesicaria subsp. sativa</name>
    <name type="common">Garden rocket</name>
    <name type="synonym">Eruca sativa</name>
    <dbReference type="NCBI Taxonomy" id="29727"/>
    <lineage>
        <taxon>Eukaryota</taxon>
        <taxon>Viridiplantae</taxon>
        <taxon>Streptophyta</taxon>
        <taxon>Embryophyta</taxon>
        <taxon>Tracheophyta</taxon>
        <taxon>Spermatophyta</taxon>
        <taxon>Magnoliopsida</taxon>
        <taxon>eudicotyledons</taxon>
        <taxon>Gunneridae</taxon>
        <taxon>Pentapetalae</taxon>
        <taxon>rosids</taxon>
        <taxon>malvids</taxon>
        <taxon>Brassicales</taxon>
        <taxon>Brassicaceae</taxon>
        <taxon>Brassiceae</taxon>
        <taxon>Eruca</taxon>
    </lineage>
</organism>
<feature type="region of interest" description="Disordered" evidence="1">
    <location>
        <begin position="28"/>
        <end position="52"/>
    </location>
</feature>
<feature type="domain" description="Chromatin assembly factor 1 subunit Cac1-like C-terminal" evidence="2">
    <location>
        <begin position="194"/>
        <end position="231"/>
    </location>
</feature>
<protein>
    <recommendedName>
        <fullName evidence="2">Chromatin assembly factor 1 subunit Cac1-like C-terminal domain-containing protein</fullName>
    </recommendedName>
</protein>
<dbReference type="PANTHER" id="PTHR15272">
    <property type="entry name" value="CHROMATIN ASSEMBLY FACTOR 1 SUBUNIT A CAF-1 SUBUNIT A"/>
    <property type="match status" value="1"/>
</dbReference>
<evidence type="ECO:0000313" key="3">
    <source>
        <dbReference type="EMBL" id="CAH8387932.1"/>
    </source>
</evidence>
<evidence type="ECO:0000313" key="4">
    <source>
        <dbReference type="Proteomes" id="UP001642260"/>
    </source>
</evidence>
<dbReference type="Pfam" id="PF21796">
    <property type="entry name" value="Cac1_C"/>
    <property type="match status" value="1"/>
</dbReference>
<keyword evidence="4" id="KW-1185">Reference proteome</keyword>
<dbReference type="PANTHER" id="PTHR15272:SF0">
    <property type="entry name" value="CHROMATIN ASSEMBLY FACTOR 1 SUBUNIT A"/>
    <property type="match status" value="1"/>
</dbReference>
<comment type="caution">
    <text evidence="3">The sequence shown here is derived from an EMBL/GenBank/DDBJ whole genome shotgun (WGS) entry which is preliminary data.</text>
</comment>
<evidence type="ECO:0000256" key="1">
    <source>
        <dbReference type="SAM" id="MobiDB-lite"/>
    </source>
</evidence>
<gene>
    <name evidence="3" type="ORF">ERUC_LOCUS40415</name>
</gene>
<evidence type="ECO:0000259" key="2">
    <source>
        <dbReference type="Pfam" id="PF21796"/>
    </source>
</evidence>
<proteinExistence type="predicted"/>
<reference evidence="3 4" key="1">
    <citation type="submission" date="2022-03" db="EMBL/GenBank/DDBJ databases">
        <authorList>
            <person name="Macdonald S."/>
            <person name="Ahmed S."/>
            <person name="Newling K."/>
        </authorList>
    </citation>
    <scope>NUCLEOTIDE SEQUENCE [LARGE SCALE GENOMIC DNA]</scope>
</reference>
<dbReference type="EMBL" id="CAKOAT010771820">
    <property type="protein sequence ID" value="CAH8387932.1"/>
    <property type="molecule type" value="Genomic_DNA"/>
</dbReference>
<sequence length="242" mass="27666">MVGLSIQGQYHSAIEFVSAAVGLCQRVSSDSGSESGEPELRSSDPQGVHAEKVKKKQDLIFFSSGSSESRDLYKKRGGEEEEAMADRYWCHMCSQIVNPILDAEIKCPWELAHWDCENDEEESLEEGCSKADDEDDSEDEFMVPDEYLLEDMGVQVDRMKIDPSEQDASSPPSKQQDQESREFHALLHQQKQLQRISKVVETLQQKFPDVPKTKLREKVREISDFEDNRWQAVVTLPMCSWE</sequence>
<name>A0ABC8LWR8_ERUVS</name>